<keyword evidence="3" id="KW-1185">Reference proteome</keyword>
<evidence type="ECO:0000313" key="3">
    <source>
        <dbReference type="Proteomes" id="UP000202786"/>
    </source>
</evidence>
<dbReference type="KEGG" id="vg:16194187"/>
<dbReference type="InterPro" id="IPR036265">
    <property type="entry name" value="HIT-like_sf"/>
</dbReference>
<accession>R4T6X2</accession>
<dbReference type="EMBL" id="KC292026">
    <property type="protein sequence ID" value="AGM11444.1"/>
    <property type="molecule type" value="Genomic_DNA"/>
</dbReference>
<dbReference type="Proteomes" id="UP000202786">
    <property type="component" value="Segment"/>
</dbReference>
<dbReference type="SUPFAM" id="SSF54197">
    <property type="entry name" value="HIT-like"/>
    <property type="match status" value="1"/>
</dbReference>
<evidence type="ECO:0000313" key="2">
    <source>
        <dbReference type="EMBL" id="AGM11444.1"/>
    </source>
</evidence>
<gene>
    <name evidence="2" type="primary">147</name>
    <name evidence="2" type="ORF">HGTV1_147</name>
</gene>
<dbReference type="RefSeq" id="YP_008059322.1">
    <property type="nucleotide sequence ID" value="NC_021328.1"/>
</dbReference>
<name>R4T6X2_9CAUD</name>
<evidence type="ECO:0000256" key="1">
    <source>
        <dbReference type="SAM" id="MobiDB-lite"/>
    </source>
</evidence>
<proteinExistence type="predicted"/>
<feature type="region of interest" description="Disordered" evidence="1">
    <location>
        <begin position="1"/>
        <end position="21"/>
    </location>
</feature>
<reference evidence="2 3" key="1">
    <citation type="submission" date="2012-12" db="EMBL/GenBank/DDBJ databases">
        <authorList>
            <person name="Sencilo A."/>
            <person name="Jacobs-Sera D."/>
            <person name="Russell D.A."/>
            <person name="Ko C."/>
            <person name="Atanasova N."/>
            <person name="Osterlund E."/>
            <person name="Oksanen H.M."/>
            <person name="Bamford D.H."/>
            <person name="Hatfull G.F."/>
            <person name="Roine E."/>
            <person name="Hendrix R.W."/>
        </authorList>
    </citation>
    <scope>NUCLEOTIDE SEQUENCE [LARGE SCALE GENOMIC DNA]</scope>
</reference>
<dbReference type="GeneID" id="16194187"/>
<evidence type="ECO:0008006" key="4">
    <source>
        <dbReference type="Google" id="ProtNLM"/>
    </source>
</evidence>
<organism evidence="2 3">
    <name type="scientific">Halogranum tailed virus 1</name>
    <dbReference type="NCBI Taxonomy" id="1273749"/>
    <lineage>
        <taxon>Viruses</taxon>
        <taxon>Duplodnaviria</taxon>
        <taxon>Heunggongvirae</taxon>
        <taxon>Uroviricota</taxon>
        <taxon>Caudoviricetes</taxon>
        <taxon>Thumleimavirales</taxon>
        <taxon>Halomagnusviridae</taxon>
        <taxon>Hagravirus</taxon>
        <taxon>Hagravirus capitaneum</taxon>
        <taxon>Hagravirus HGTV1</taxon>
    </lineage>
</organism>
<protein>
    <recommendedName>
        <fullName evidence="4">HIT domain-containing protein</fullName>
    </recommendedName>
</protein>
<sequence length="113" mass="13171">MPRRNIPGSARMPARENLPNEETQCAFCPKPDKKTRWFHEDDTCLLINKPNGEPMVVLKRHTTEPTDEEREHIKEIVSAICGEHTLREIMAHVPNHYHVHVVEYEQHPEVVFG</sequence>